<sequence>VKFVPFASFVDPAFWADLTDRKLRHWGLDDSAKLCVAGFVNHDPPGVPCRLSLDYQAFNNDVQTTGGTRKVIGHLLLTNTVEEFRNIDRKALMHKFGDEIWSEIVQRRWMREPSVLNRFLLTVFANLKKFHYYYWLCAPALCFPANIRLLKPSKPFDDKELAQKCVKFSQDNRTAAYAFLIVRQASKEAELKPLTSLADPSVNIDEVTLVFADPSTQEAFPGWPLRNLLAALAYEKPQWNHVNVVCLRQRFVDGQLDTSHSVVLDIGWDGMKELKA</sequence>
<evidence type="ECO:0000256" key="1">
    <source>
        <dbReference type="ARBA" id="ARBA00010931"/>
    </source>
</evidence>
<evidence type="ECO:0000313" key="11">
    <source>
        <dbReference type="Proteomes" id="UP000887566"/>
    </source>
</evidence>
<dbReference type="GO" id="GO:0015031">
    <property type="term" value="P:protein transport"/>
    <property type="evidence" value="ECO:0007669"/>
    <property type="project" value="UniProtKB-KW"/>
</dbReference>
<evidence type="ECO:0000256" key="6">
    <source>
        <dbReference type="ARBA" id="ARBA00023006"/>
    </source>
</evidence>
<dbReference type="Gene3D" id="3.40.140.100">
    <property type="entry name" value="Ubiquitin-like modifier-activating enzyme ATG7 C-terminal domain"/>
    <property type="match status" value="1"/>
</dbReference>
<dbReference type="FunFam" id="3.40.140.70:FF:000001">
    <property type="entry name" value="Ubiquitin-like modifier-activating enzyme atg7"/>
    <property type="match status" value="1"/>
</dbReference>
<reference evidence="12" key="1">
    <citation type="submission" date="2022-11" db="UniProtKB">
        <authorList>
            <consortium name="WormBaseParasite"/>
        </authorList>
    </citation>
    <scope>IDENTIFICATION</scope>
</reference>
<dbReference type="GO" id="GO:0006914">
    <property type="term" value="P:autophagy"/>
    <property type="evidence" value="ECO:0007669"/>
    <property type="project" value="UniProtKB-KW"/>
</dbReference>
<accession>A0A914VB73</accession>
<dbReference type="Gene3D" id="3.40.140.70">
    <property type="entry name" value="Ubiquitin-like modifier-activating enzyme ATG7 N-terminal domain"/>
    <property type="match status" value="1"/>
</dbReference>
<proteinExistence type="inferred from homology"/>
<evidence type="ECO:0000256" key="8">
    <source>
        <dbReference type="ARBA" id="ARBA00030242"/>
    </source>
</evidence>
<evidence type="ECO:0000256" key="4">
    <source>
        <dbReference type="ARBA" id="ARBA00022448"/>
    </source>
</evidence>
<keyword evidence="6" id="KW-0072">Autophagy</keyword>
<keyword evidence="5" id="KW-0653">Protein transport</keyword>
<dbReference type="AlphaFoldDB" id="A0A914VB73"/>
<dbReference type="WBParaSite" id="PSAMB.scaffold16669size1283.g36999.t1">
    <property type="protein sequence ID" value="PSAMB.scaffold16669size1283.g36999.t1"/>
    <property type="gene ID" value="PSAMB.scaffold16669size1283.g36999"/>
</dbReference>
<evidence type="ECO:0000313" key="12">
    <source>
        <dbReference type="WBParaSite" id="PSAMB.scaffold16669size1283.g36999.t1"/>
    </source>
</evidence>
<organism evidence="11 12">
    <name type="scientific">Plectus sambesii</name>
    <dbReference type="NCBI Taxonomy" id="2011161"/>
    <lineage>
        <taxon>Eukaryota</taxon>
        <taxon>Metazoa</taxon>
        <taxon>Ecdysozoa</taxon>
        <taxon>Nematoda</taxon>
        <taxon>Chromadorea</taxon>
        <taxon>Plectida</taxon>
        <taxon>Plectina</taxon>
        <taxon>Plectoidea</taxon>
        <taxon>Plectidae</taxon>
        <taxon>Plectus</taxon>
    </lineage>
</organism>
<protein>
    <recommendedName>
        <fullName evidence="2">Ubiquitin-like modifier-activating enzyme ATG7</fullName>
    </recommendedName>
    <alternativeName>
        <fullName evidence="7 9">ATG12-activating enzyme E1 ATG7</fullName>
    </alternativeName>
    <alternativeName>
        <fullName evidence="8">Autophagy-related protein 7</fullName>
    </alternativeName>
    <alternativeName>
        <fullName evidence="3">Ubiquitin-like modifier-activating enzyme atg7</fullName>
    </alternativeName>
</protein>
<name>A0A914VB73_9BILA</name>
<evidence type="ECO:0000256" key="3">
    <source>
        <dbReference type="ARBA" id="ARBA00018730"/>
    </source>
</evidence>
<keyword evidence="4" id="KW-0813">Transport</keyword>
<evidence type="ECO:0000256" key="9">
    <source>
        <dbReference type="ARBA" id="ARBA00032823"/>
    </source>
</evidence>
<dbReference type="InterPro" id="IPR042523">
    <property type="entry name" value="Atg7_N_2"/>
</dbReference>
<dbReference type="Proteomes" id="UP000887566">
    <property type="component" value="Unplaced"/>
</dbReference>
<dbReference type="InterPro" id="IPR032197">
    <property type="entry name" value="Atg7_N"/>
</dbReference>
<evidence type="ECO:0000256" key="5">
    <source>
        <dbReference type="ARBA" id="ARBA00022927"/>
    </source>
</evidence>
<keyword evidence="11" id="KW-1185">Reference proteome</keyword>
<feature type="domain" description="Ubiquitin-like modifier-activating enzyme Atg7 N-terminal" evidence="10">
    <location>
        <begin position="1"/>
        <end position="267"/>
    </location>
</feature>
<dbReference type="Pfam" id="PF16420">
    <property type="entry name" value="ATG7_N"/>
    <property type="match status" value="1"/>
</dbReference>
<dbReference type="InterPro" id="IPR042522">
    <property type="entry name" value="Atg7_N_1"/>
</dbReference>
<evidence type="ECO:0000259" key="10">
    <source>
        <dbReference type="Pfam" id="PF16420"/>
    </source>
</evidence>
<evidence type="ECO:0000256" key="2">
    <source>
        <dbReference type="ARBA" id="ARBA00017647"/>
    </source>
</evidence>
<evidence type="ECO:0000256" key="7">
    <source>
        <dbReference type="ARBA" id="ARBA00029897"/>
    </source>
</evidence>
<comment type="similarity">
    <text evidence="1">Belongs to the ATG7 family.</text>
</comment>